<dbReference type="Gene3D" id="1.20.120.1750">
    <property type="match status" value="1"/>
</dbReference>
<dbReference type="InterPro" id="IPR047544">
    <property type="entry name" value="RING-HC_RBR_RNF216"/>
</dbReference>
<evidence type="ECO:0000256" key="3">
    <source>
        <dbReference type="ARBA" id="ARBA00022723"/>
    </source>
</evidence>
<evidence type="ECO:0000256" key="8">
    <source>
        <dbReference type="SAM" id="MobiDB-lite"/>
    </source>
</evidence>
<keyword evidence="11" id="KW-1185">Reference proteome</keyword>
<dbReference type="Pfam" id="PF26200">
    <property type="entry name" value="Rcat_RNF216"/>
    <property type="match status" value="1"/>
</dbReference>
<dbReference type="GO" id="GO:0016740">
    <property type="term" value="F:transferase activity"/>
    <property type="evidence" value="ECO:0007669"/>
    <property type="project" value="UniProtKB-KW"/>
</dbReference>
<feature type="domain" description="RING-type" evidence="9">
    <location>
        <begin position="492"/>
        <end position="714"/>
    </location>
</feature>
<evidence type="ECO:0000256" key="5">
    <source>
        <dbReference type="ARBA" id="ARBA00022771"/>
    </source>
</evidence>
<dbReference type="CDD" id="cd20339">
    <property type="entry name" value="BRcat_RBR_RNF216"/>
    <property type="match status" value="1"/>
</dbReference>
<evidence type="ECO:0000256" key="4">
    <source>
        <dbReference type="ARBA" id="ARBA00022737"/>
    </source>
</evidence>
<gene>
    <name evidence="10" type="ORF">LTR84_009793</name>
</gene>
<feature type="compositionally biased region" description="Acidic residues" evidence="8">
    <location>
        <begin position="257"/>
        <end position="268"/>
    </location>
</feature>
<dbReference type="CDD" id="cd20354">
    <property type="entry name" value="Rcat_RBR_RNF14"/>
    <property type="match status" value="1"/>
</dbReference>
<organism evidence="10 11">
    <name type="scientific">Exophiala bonariae</name>
    <dbReference type="NCBI Taxonomy" id="1690606"/>
    <lineage>
        <taxon>Eukaryota</taxon>
        <taxon>Fungi</taxon>
        <taxon>Dikarya</taxon>
        <taxon>Ascomycota</taxon>
        <taxon>Pezizomycotina</taxon>
        <taxon>Eurotiomycetes</taxon>
        <taxon>Chaetothyriomycetidae</taxon>
        <taxon>Chaetothyriales</taxon>
        <taxon>Herpotrichiellaceae</taxon>
        <taxon>Exophiala</taxon>
    </lineage>
</organism>
<dbReference type="PANTHER" id="PTHR22770">
    <property type="entry name" value="UBIQUITIN CONJUGATING ENZYME 7 INTERACTING PROTEIN-RELATED"/>
    <property type="match status" value="1"/>
</dbReference>
<comment type="caution">
    <text evidence="10">The sequence shown here is derived from an EMBL/GenBank/DDBJ whole genome shotgun (WGS) entry which is preliminary data.</text>
</comment>
<dbReference type="RefSeq" id="XP_064709731.1">
    <property type="nucleotide sequence ID" value="XM_064853332.1"/>
</dbReference>
<feature type="compositionally biased region" description="Pro residues" evidence="8">
    <location>
        <begin position="904"/>
        <end position="915"/>
    </location>
</feature>
<dbReference type="PANTHER" id="PTHR22770:SF47">
    <property type="entry name" value="E3 UBIQUITIN-PROTEIN LIGASE RNF216"/>
    <property type="match status" value="1"/>
</dbReference>
<keyword evidence="6" id="KW-0833">Ubl conjugation pathway</keyword>
<evidence type="ECO:0000256" key="2">
    <source>
        <dbReference type="ARBA" id="ARBA00022679"/>
    </source>
</evidence>
<dbReference type="GO" id="GO:0008270">
    <property type="term" value="F:zinc ion binding"/>
    <property type="evidence" value="ECO:0007669"/>
    <property type="project" value="UniProtKB-KW"/>
</dbReference>
<proteinExistence type="predicted"/>
<protein>
    <recommendedName>
        <fullName evidence="9">RING-type domain-containing protein</fullName>
    </recommendedName>
</protein>
<evidence type="ECO:0000259" key="9">
    <source>
        <dbReference type="PROSITE" id="PS51873"/>
    </source>
</evidence>
<keyword evidence="3" id="KW-0479">Metal-binding</keyword>
<accession>A0AAV9NMY3</accession>
<feature type="region of interest" description="Disordered" evidence="8">
    <location>
        <begin position="230"/>
        <end position="270"/>
    </location>
</feature>
<dbReference type="InterPro" id="IPR044066">
    <property type="entry name" value="TRIAD_supradom"/>
</dbReference>
<dbReference type="GeneID" id="89977951"/>
<comment type="pathway">
    <text evidence="1">Protein modification; protein ubiquitination.</text>
</comment>
<evidence type="ECO:0000313" key="10">
    <source>
        <dbReference type="EMBL" id="KAK5059910.1"/>
    </source>
</evidence>
<evidence type="ECO:0000256" key="7">
    <source>
        <dbReference type="ARBA" id="ARBA00022833"/>
    </source>
</evidence>
<dbReference type="InterPro" id="IPR051628">
    <property type="entry name" value="LUBAC_E3_Ligases"/>
</dbReference>
<dbReference type="AlphaFoldDB" id="A0AAV9NMY3"/>
<dbReference type="InterPro" id="IPR047545">
    <property type="entry name" value="BRcat_RBR_RNF216"/>
</dbReference>
<keyword evidence="2" id="KW-0808">Transferase</keyword>
<sequence length="1002" mass="112232">MAPRPAQNRQQDLPGFTSLQGSIVDISDDDEFDIDPPTFAPALHHYNTFHGFHSNPIDLTSDPIDLTTESDGEWLATIGRTRPSQVPQPMKRIRLDSTLYHPTVDHNTVTAALPPVYNPFEPVRPPGSSISRATLREDLSIPNAADHRPHVTHGNLGTINATLPLLPGSRDKALRKKLKSKSICPYFYDSELEVTMYRGTGYERFPVARGTIDGHQAICDKWDAAQERKRQKKASKLLELPDFNHRRTHGNGSESPSESDDSSDEEEVGPTRLDQQCLVAVLEVFPDAQHQFLLDLIMKNPERASIVGKGRSLSVPDETLVRSIINEVLELDSYPKQSKVVKKEASAEDGTGKTITWNKDLPKDSMYLKDGVILLAKVFDHIPTWHIHKIVNEKQSIFDTYVKLHEQEEKYYQKEKNEKNPYPRLRMPRVVIEKKYQYTPREQRYQQNYAQRINELQAVKQHVAREAIKADIRKEKEAAEDLNLQEHKAIGAIVQCGCCFEETIALNRVVPCDADAAHSFCFACVSGLAESQVGLMKYEMKCMDGSACSANLSWSAVAKAVDIKTFDRLEFNKQQAEIIAAGLEGLEKCPFCDFQAICDDIEIDPLFACQNPECGLVSCRKCRLENHLPKTCEQHKKDNDLGALHRVEEARSDAVMRTCPKCKVKIMKEDGCNKMICSTCRTFMCYECQEDLSKLGTHVYDHFNKPGSKCSLYDRVGVDRHEAEADDAEREAIRKAKEEDATIDESRLRVETGKTKPTPLQMHPAHDLFAQHEALARNWHPARHHAANPAQMIAEMQQMAVRQMAEADRQRAAAARRIVEANRNEHGDRLRNLLLETARNSVARPPRHDAAAPPATGNRATPAPGADNANGGIFGYPAWYTAEVAANYPANVNHAPAQHAMPPLHPAPHGLPPGPQHAGAVPKDDRRRATRRPRVPAALTAANMAAYGMNQINGPEHVRANQHPWHPPLGLEGGDQVFDLPHNWHLADDFGFQDLFGRPPAV</sequence>
<dbReference type="SUPFAM" id="SSF57850">
    <property type="entry name" value="RING/U-box"/>
    <property type="match status" value="1"/>
</dbReference>
<feature type="region of interest" description="Disordered" evidence="8">
    <location>
        <begin position="839"/>
        <end position="866"/>
    </location>
</feature>
<dbReference type="Proteomes" id="UP001358417">
    <property type="component" value="Unassembled WGS sequence"/>
</dbReference>
<reference evidence="10 11" key="1">
    <citation type="submission" date="2023-08" db="EMBL/GenBank/DDBJ databases">
        <title>Black Yeasts Isolated from many extreme environments.</title>
        <authorList>
            <person name="Coleine C."/>
            <person name="Stajich J.E."/>
            <person name="Selbmann L."/>
        </authorList>
    </citation>
    <scope>NUCLEOTIDE SEQUENCE [LARGE SCALE GENOMIC DNA]</scope>
    <source>
        <strain evidence="10 11">CCFEE 5792</strain>
    </source>
</reference>
<dbReference type="PROSITE" id="PS51873">
    <property type="entry name" value="TRIAD"/>
    <property type="match status" value="1"/>
</dbReference>
<keyword evidence="5" id="KW-0863">Zinc-finger</keyword>
<dbReference type="CDD" id="cd16630">
    <property type="entry name" value="RING-HC_RBR_RNF216"/>
    <property type="match status" value="1"/>
</dbReference>
<feature type="region of interest" description="Disordered" evidence="8">
    <location>
        <begin position="904"/>
        <end position="932"/>
    </location>
</feature>
<keyword evidence="7" id="KW-0862">Zinc</keyword>
<name>A0AAV9NMY3_9EURO</name>
<dbReference type="InterPro" id="IPR047548">
    <property type="entry name" value="Rcat_RBR_RNF14"/>
</dbReference>
<evidence type="ECO:0000256" key="1">
    <source>
        <dbReference type="ARBA" id="ARBA00004906"/>
    </source>
</evidence>
<dbReference type="EMBL" id="JAVRRD010000004">
    <property type="protein sequence ID" value="KAK5059910.1"/>
    <property type="molecule type" value="Genomic_DNA"/>
</dbReference>
<evidence type="ECO:0000256" key="6">
    <source>
        <dbReference type="ARBA" id="ARBA00022786"/>
    </source>
</evidence>
<keyword evidence="4" id="KW-0677">Repeat</keyword>
<evidence type="ECO:0000313" key="11">
    <source>
        <dbReference type="Proteomes" id="UP001358417"/>
    </source>
</evidence>